<feature type="compositionally biased region" description="Polar residues" evidence="1">
    <location>
        <begin position="48"/>
        <end position="63"/>
    </location>
</feature>
<dbReference type="EMBL" id="MRZV01000764">
    <property type="protein sequence ID" value="PIK44644.1"/>
    <property type="molecule type" value="Genomic_DNA"/>
</dbReference>
<dbReference type="AlphaFoldDB" id="A0A2G8K9G7"/>
<evidence type="ECO:0000313" key="2">
    <source>
        <dbReference type="EMBL" id="PIK44644.1"/>
    </source>
</evidence>
<protein>
    <submittedName>
        <fullName evidence="2">Uncharacterized protein</fullName>
    </submittedName>
</protein>
<feature type="region of interest" description="Disordered" evidence="1">
    <location>
        <begin position="45"/>
        <end position="64"/>
    </location>
</feature>
<feature type="compositionally biased region" description="Polar residues" evidence="1">
    <location>
        <begin position="1"/>
        <end position="16"/>
    </location>
</feature>
<evidence type="ECO:0000256" key="1">
    <source>
        <dbReference type="SAM" id="MobiDB-lite"/>
    </source>
</evidence>
<reference evidence="2 3" key="1">
    <citation type="journal article" date="2017" name="PLoS Biol.">
        <title>The sea cucumber genome provides insights into morphological evolution and visceral regeneration.</title>
        <authorList>
            <person name="Zhang X."/>
            <person name="Sun L."/>
            <person name="Yuan J."/>
            <person name="Sun Y."/>
            <person name="Gao Y."/>
            <person name="Zhang L."/>
            <person name="Li S."/>
            <person name="Dai H."/>
            <person name="Hamel J.F."/>
            <person name="Liu C."/>
            <person name="Yu Y."/>
            <person name="Liu S."/>
            <person name="Lin W."/>
            <person name="Guo K."/>
            <person name="Jin S."/>
            <person name="Xu P."/>
            <person name="Storey K.B."/>
            <person name="Huan P."/>
            <person name="Zhang T."/>
            <person name="Zhou Y."/>
            <person name="Zhang J."/>
            <person name="Lin C."/>
            <person name="Li X."/>
            <person name="Xing L."/>
            <person name="Huo D."/>
            <person name="Sun M."/>
            <person name="Wang L."/>
            <person name="Mercier A."/>
            <person name="Li F."/>
            <person name="Yang H."/>
            <person name="Xiang J."/>
        </authorList>
    </citation>
    <scope>NUCLEOTIDE SEQUENCE [LARGE SCALE GENOMIC DNA]</scope>
    <source>
        <strain evidence="2">Shaxun</strain>
        <tissue evidence="2">Muscle</tissue>
    </source>
</reference>
<evidence type="ECO:0000313" key="3">
    <source>
        <dbReference type="Proteomes" id="UP000230750"/>
    </source>
</evidence>
<accession>A0A2G8K9G7</accession>
<organism evidence="2 3">
    <name type="scientific">Stichopus japonicus</name>
    <name type="common">Sea cucumber</name>
    <dbReference type="NCBI Taxonomy" id="307972"/>
    <lineage>
        <taxon>Eukaryota</taxon>
        <taxon>Metazoa</taxon>
        <taxon>Echinodermata</taxon>
        <taxon>Eleutherozoa</taxon>
        <taxon>Echinozoa</taxon>
        <taxon>Holothuroidea</taxon>
        <taxon>Aspidochirotacea</taxon>
        <taxon>Aspidochirotida</taxon>
        <taxon>Stichopodidae</taxon>
        <taxon>Apostichopus</taxon>
    </lineage>
</organism>
<feature type="region of interest" description="Disordered" evidence="1">
    <location>
        <begin position="1"/>
        <end position="29"/>
    </location>
</feature>
<proteinExistence type="predicted"/>
<sequence length="181" mass="19688">MLSQVQTAPARTNGTHLAQGPSLSMHPRCRRVSRSLPQHLKLRIKVSPSRQESSPPGHLTSTCIPLVRQGSGQSLCSESSASSGISPNLESDTSSLLDRHSSISSGISPDFPSSYWTLLVAPPRQPLFILQLLKFKKDGIRFGFRVNKAKTAPRTGQVKVCGRRGRSHPIVYRVAAPALRS</sequence>
<name>A0A2G8K9G7_STIJA</name>
<keyword evidence="3" id="KW-1185">Reference proteome</keyword>
<gene>
    <name evidence="2" type="ORF">BSL78_18503</name>
</gene>
<dbReference type="Proteomes" id="UP000230750">
    <property type="component" value="Unassembled WGS sequence"/>
</dbReference>
<comment type="caution">
    <text evidence="2">The sequence shown here is derived from an EMBL/GenBank/DDBJ whole genome shotgun (WGS) entry which is preliminary data.</text>
</comment>